<dbReference type="Pfam" id="PF09764">
    <property type="entry name" value="Nt_Gln_amidase"/>
    <property type="match status" value="1"/>
</dbReference>
<dbReference type="PANTHER" id="PTHR13035:SF0">
    <property type="entry name" value="PROTEIN N-TERMINAL GLUTAMINE AMIDOHYDROLASE"/>
    <property type="match status" value="1"/>
</dbReference>
<keyword evidence="6 9" id="KW-0378">Hydrolase</keyword>
<dbReference type="OrthoDB" id="191192at2759"/>
<keyword evidence="12" id="KW-1185">Reference proteome</keyword>
<dbReference type="InterPro" id="IPR023128">
    <property type="entry name" value="Prot_N_Gln_amidohydro_ab_roll"/>
</dbReference>
<reference evidence="11 12" key="1">
    <citation type="submission" date="2018-11" db="EMBL/GenBank/DDBJ databases">
        <authorList>
            <consortium name="Pathogen Informatics"/>
        </authorList>
    </citation>
    <scope>NUCLEOTIDE SEQUENCE [LARGE SCALE GENOMIC DNA]</scope>
</reference>
<proteinExistence type="inferred from homology"/>
<evidence type="ECO:0000256" key="3">
    <source>
        <dbReference type="ARBA" id="ARBA00011245"/>
    </source>
</evidence>
<evidence type="ECO:0000259" key="10">
    <source>
        <dbReference type="Pfam" id="PF09764"/>
    </source>
</evidence>
<evidence type="ECO:0000256" key="5">
    <source>
        <dbReference type="ARBA" id="ARBA00021247"/>
    </source>
</evidence>
<comment type="catalytic activity">
    <reaction evidence="8 9">
        <text>N-terminal L-glutaminyl-[protein] + H2O = N-terminal L-glutamyl-[protein] + NH4(+)</text>
        <dbReference type="Rhea" id="RHEA:50680"/>
        <dbReference type="Rhea" id="RHEA-COMP:12668"/>
        <dbReference type="Rhea" id="RHEA-COMP:12777"/>
        <dbReference type="ChEBI" id="CHEBI:15377"/>
        <dbReference type="ChEBI" id="CHEBI:28938"/>
        <dbReference type="ChEBI" id="CHEBI:64721"/>
        <dbReference type="ChEBI" id="CHEBI:64722"/>
        <dbReference type="EC" id="3.5.1.122"/>
    </reaction>
</comment>
<protein>
    <recommendedName>
        <fullName evidence="5 9">Protein N-terminal glutamine amidohydrolase</fullName>
        <ecNumber evidence="4 9">3.5.1.122</ecNumber>
    </recommendedName>
    <alternativeName>
        <fullName evidence="7 9">Protein NH2-terminal glutamine deamidase</fullName>
    </alternativeName>
</protein>
<dbReference type="PANTHER" id="PTHR13035">
    <property type="entry name" value="PROTEIN N-TERMINAL GLUTAMINE AMIDOHYDROLASE"/>
    <property type="match status" value="1"/>
</dbReference>
<evidence type="ECO:0000256" key="6">
    <source>
        <dbReference type="ARBA" id="ARBA00022801"/>
    </source>
</evidence>
<sequence length="117" mass="13835">RYNSEDKIINTCYNQKNLFNTLSFFYNRIFRFFRLILCDDFLNNFSSDRSHMIAEDGSWMAPPPSWDKICREGLNNISDFISMDQNTLSDISNVLSEDEMLRKFSVRKHLIVNCVDS</sequence>
<evidence type="ECO:0000256" key="2">
    <source>
        <dbReference type="ARBA" id="ARBA00008985"/>
    </source>
</evidence>
<evidence type="ECO:0000313" key="11">
    <source>
        <dbReference type="EMBL" id="VDM65005.1"/>
    </source>
</evidence>
<name>A0A3P7K1I3_STRVU</name>
<evidence type="ECO:0000256" key="1">
    <source>
        <dbReference type="ARBA" id="ARBA00003923"/>
    </source>
</evidence>
<evidence type="ECO:0000313" key="12">
    <source>
        <dbReference type="Proteomes" id="UP000270094"/>
    </source>
</evidence>
<dbReference type="EMBL" id="UYYB01000002">
    <property type="protein sequence ID" value="VDM65005.1"/>
    <property type="molecule type" value="Genomic_DNA"/>
</dbReference>
<dbReference type="EC" id="3.5.1.122" evidence="4 9"/>
<dbReference type="AlphaFoldDB" id="A0A3P7K1I3"/>
<dbReference type="GO" id="GO:0070773">
    <property type="term" value="F:protein-N-terminal glutamine amidohydrolase activity"/>
    <property type="evidence" value="ECO:0007669"/>
    <property type="project" value="UniProtKB-UniRule"/>
</dbReference>
<evidence type="ECO:0000256" key="9">
    <source>
        <dbReference type="RuleBase" id="RU367082"/>
    </source>
</evidence>
<feature type="domain" description="Protein N-terminal glutamine amidohydrolase alpha beta roll" evidence="10">
    <location>
        <begin position="19"/>
        <end position="104"/>
    </location>
</feature>
<comment type="similarity">
    <text evidence="2 9">Belongs to the NTAQ1 family.</text>
</comment>
<dbReference type="Gene3D" id="3.10.620.10">
    <property type="entry name" value="Protein N-terminal glutamine amidohydrolase, alpha beta roll"/>
    <property type="match status" value="1"/>
</dbReference>
<organism evidence="11 12">
    <name type="scientific">Strongylus vulgaris</name>
    <name type="common">Blood worm</name>
    <dbReference type="NCBI Taxonomy" id="40348"/>
    <lineage>
        <taxon>Eukaryota</taxon>
        <taxon>Metazoa</taxon>
        <taxon>Ecdysozoa</taxon>
        <taxon>Nematoda</taxon>
        <taxon>Chromadorea</taxon>
        <taxon>Rhabditida</taxon>
        <taxon>Rhabditina</taxon>
        <taxon>Rhabditomorpha</taxon>
        <taxon>Strongyloidea</taxon>
        <taxon>Strongylidae</taxon>
        <taxon>Strongylus</taxon>
    </lineage>
</organism>
<dbReference type="Proteomes" id="UP000270094">
    <property type="component" value="Unassembled WGS sequence"/>
</dbReference>
<comment type="subunit">
    <text evidence="3 9">Monomer.</text>
</comment>
<evidence type="ECO:0000256" key="8">
    <source>
        <dbReference type="ARBA" id="ARBA00048768"/>
    </source>
</evidence>
<comment type="function">
    <text evidence="1 9">Mediates the side-chain deamidation of N-terminal glutamine residues to glutamate, an important step in N-end rule pathway of protein degradation. Conversion of the resulting N-terminal glutamine to glutamate renders the protein susceptible to arginylation, polyubiquitination and degradation as specified by the N-end rule. Does not act on substrates with internal or C-terminal glutamine and does not act on non-glutamine residues in any position.</text>
</comment>
<dbReference type="InterPro" id="IPR037132">
    <property type="entry name" value="N_Gln_amidohydro_ab_roll_sf"/>
</dbReference>
<accession>A0A3P7K1I3</accession>
<gene>
    <name evidence="11" type="ORF">SVUK_LOCUS3</name>
</gene>
<feature type="non-terminal residue" evidence="11">
    <location>
        <position position="1"/>
    </location>
</feature>
<dbReference type="GO" id="GO:0005829">
    <property type="term" value="C:cytosol"/>
    <property type="evidence" value="ECO:0007669"/>
    <property type="project" value="TreeGrafter"/>
</dbReference>
<evidence type="ECO:0000256" key="4">
    <source>
        <dbReference type="ARBA" id="ARBA00012718"/>
    </source>
</evidence>
<evidence type="ECO:0000256" key="7">
    <source>
        <dbReference type="ARBA" id="ARBA00029677"/>
    </source>
</evidence>
<dbReference type="GO" id="GO:0008418">
    <property type="term" value="F:protein-N-terminal asparagine amidohydrolase activity"/>
    <property type="evidence" value="ECO:0007669"/>
    <property type="project" value="UniProtKB-UniRule"/>
</dbReference>
<dbReference type="InterPro" id="IPR039733">
    <property type="entry name" value="NTAQ1"/>
</dbReference>
<dbReference type="GO" id="GO:0005634">
    <property type="term" value="C:nucleus"/>
    <property type="evidence" value="ECO:0007669"/>
    <property type="project" value="TreeGrafter"/>
</dbReference>